<comment type="caution">
    <text evidence="2">The sequence shown here is derived from an EMBL/GenBank/DDBJ whole genome shotgun (WGS) entry which is preliminary data.</text>
</comment>
<accession>A0A5C6EU09</accession>
<evidence type="ECO:0000256" key="1">
    <source>
        <dbReference type="SAM" id="SignalP"/>
    </source>
</evidence>
<dbReference type="Proteomes" id="UP000317977">
    <property type="component" value="Unassembled WGS sequence"/>
</dbReference>
<organism evidence="2 3">
    <name type="scientific">Rubripirellula reticaptiva</name>
    <dbReference type="NCBI Taxonomy" id="2528013"/>
    <lineage>
        <taxon>Bacteria</taxon>
        <taxon>Pseudomonadati</taxon>
        <taxon>Planctomycetota</taxon>
        <taxon>Planctomycetia</taxon>
        <taxon>Pirellulales</taxon>
        <taxon>Pirellulaceae</taxon>
        <taxon>Rubripirellula</taxon>
    </lineage>
</organism>
<protein>
    <recommendedName>
        <fullName evidence="4">Secreted protein</fullName>
    </recommendedName>
</protein>
<feature type="chain" id="PRO_5023121457" description="Secreted protein" evidence="1">
    <location>
        <begin position="33"/>
        <end position="328"/>
    </location>
</feature>
<sequence length="328" mass="36507" precursor="true">MNCVSALLHTKCFCWQAICLLSCCSSLNLVSAEDLLTIDNGSVKVGIDREKGGAVTWLSSDRYPNNIVNIADPGRLIQQSYYAGRRLDRTSAGQHQAWSPWTWNPIQGGGVGSVGGNGTWSRVTVFRKDENALYSETIPKLWDMPDEEADAVMRQWTTLDQTLPGVVCVRCEIQAMRRQDDPWGAARKSPQELPACYFTRNFDSVRTYLGEGKWRTEHQSPGPPWGRANPPLKAMAMFEASGQGVAVYSPTSGESWNFGPHGGGLSDNPTDGPCMHVAPVDRVMLSPKSTFRYRYWLIVGEEKEIASNLDALKAKYADERWRLIEPKS</sequence>
<keyword evidence="3" id="KW-1185">Reference proteome</keyword>
<keyword evidence="1" id="KW-0732">Signal</keyword>
<evidence type="ECO:0000313" key="3">
    <source>
        <dbReference type="Proteomes" id="UP000317977"/>
    </source>
</evidence>
<evidence type="ECO:0000313" key="2">
    <source>
        <dbReference type="EMBL" id="TWU51790.1"/>
    </source>
</evidence>
<reference evidence="2 3" key="1">
    <citation type="submission" date="2019-02" db="EMBL/GenBank/DDBJ databases">
        <title>Deep-cultivation of Planctomycetes and their phenomic and genomic characterization uncovers novel biology.</title>
        <authorList>
            <person name="Wiegand S."/>
            <person name="Jogler M."/>
            <person name="Boedeker C."/>
            <person name="Pinto D."/>
            <person name="Vollmers J."/>
            <person name="Rivas-Marin E."/>
            <person name="Kohn T."/>
            <person name="Peeters S.H."/>
            <person name="Heuer A."/>
            <person name="Rast P."/>
            <person name="Oberbeckmann S."/>
            <person name="Bunk B."/>
            <person name="Jeske O."/>
            <person name="Meyerdierks A."/>
            <person name="Storesund J.E."/>
            <person name="Kallscheuer N."/>
            <person name="Luecker S."/>
            <person name="Lage O.M."/>
            <person name="Pohl T."/>
            <person name="Merkel B.J."/>
            <person name="Hornburger P."/>
            <person name="Mueller R.-W."/>
            <person name="Bruemmer F."/>
            <person name="Labrenz M."/>
            <person name="Spormann A.M."/>
            <person name="Op Den Camp H."/>
            <person name="Overmann J."/>
            <person name="Amann R."/>
            <person name="Jetten M.S.M."/>
            <person name="Mascher T."/>
            <person name="Medema M.H."/>
            <person name="Devos D.P."/>
            <person name="Kaster A.-K."/>
            <person name="Ovreas L."/>
            <person name="Rohde M."/>
            <person name="Galperin M.Y."/>
            <person name="Jogler C."/>
        </authorList>
    </citation>
    <scope>NUCLEOTIDE SEQUENCE [LARGE SCALE GENOMIC DNA]</scope>
    <source>
        <strain evidence="2 3">Poly59</strain>
    </source>
</reference>
<feature type="signal peptide" evidence="1">
    <location>
        <begin position="1"/>
        <end position="32"/>
    </location>
</feature>
<dbReference type="EMBL" id="SJPX01000003">
    <property type="protein sequence ID" value="TWU51790.1"/>
    <property type="molecule type" value="Genomic_DNA"/>
</dbReference>
<dbReference type="AlphaFoldDB" id="A0A5C6EU09"/>
<proteinExistence type="predicted"/>
<gene>
    <name evidence="2" type="ORF">Poly59_33850</name>
</gene>
<name>A0A5C6EU09_9BACT</name>
<evidence type="ECO:0008006" key="4">
    <source>
        <dbReference type="Google" id="ProtNLM"/>
    </source>
</evidence>